<evidence type="ECO:0000313" key="2">
    <source>
        <dbReference type="EMBL" id="EFP01842.1"/>
    </source>
</evidence>
<feature type="compositionally biased region" description="Polar residues" evidence="1">
    <location>
        <begin position="657"/>
        <end position="675"/>
    </location>
</feature>
<feature type="compositionally biased region" description="Acidic residues" evidence="1">
    <location>
        <begin position="216"/>
        <end position="240"/>
    </location>
</feature>
<evidence type="ECO:0000256" key="1">
    <source>
        <dbReference type="SAM" id="MobiDB-lite"/>
    </source>
</evidence>
<gene>
    <name evidence="2" type="ORF">CRE_23520</name>
</gene>
<evidence type="ECO:0008006" key="4">
    <source>
        <dbReference type="Google" id="ProtNLM"/>
    </source>
</evidence>
<reference evidence="2" key="1">
    <citation type="submission" date="2007-07" db="EMBL/GenBank/DDBJ databases">
        <title>PCAP assembly of the Caenorhabditis remanei genome.</title>
        <authorList>
            <consortium name="The Caenorhabditis remanei Sequencing Consortium"/>
            <person name="Wilson R.K."/>
        </authorList>
    </citation>
    <scope>NUCLEOTIDE SEQUENCE [LARGE SCALE GENOMIC DNA]</scope>
    <source>
        <strain evidence="2">PB4641</strain>
    </source>
</reference>
<feature type="compositionally biased region" description="Low complexity" evidence="1">
    <location>
        <begin position="241"/>
        <end position="265"/>
    </location>
</feature>
<feature type="region of interest" description="Disordered" evidence="1">
    <location>
        <begin position="1038"/>
        <end position="1125"/>
    </location>
</feature>
<dbReference type="HOGENOM" id="CLU_277601_0_0_1"/>
<feature type="region of interest" description="Disordered" evidence="1">
    <location>
        <begin position="168"/>
        <end position="287"/>
    </location>
</feature>
<evidence type="ECO:0000313" key="3">
    <source>
        <dbReference type="Proteomes" id="UP000008281"/>
    </source>
</evidence>
<proteinExistence type="predicted"/>
<accession>E3MH59</accession>
<organism evidence="3">
    <name type="scientific">Caenorhabditis remanei</name>
    <name type="common">Caenorhabditis vulgaris</name>
    <dbReference type="NCBI Taxonomy" id="31234"/>
    <lineage>
        <taxon>Eukaryota</taxon>
        <taxon>Metazoa</taxon>
        <taxon>Ecdysozoa</taxon>
        <taxon>Nematoda</taxon>
        <taxon>Chromadorea</taxon>
        <taxon>Rhabditida</taxon>
        <taxon>Rhabditina</taxon>
        <taxon>Rhabditomorpha</taxon>
        <taxon>Rhabditoidea</taxon>
        <taxon>Rhabditidae</taxon>
        <taxon>Peloderinae</taxon>
        <taxon>Caenorhabditis</taxon>
    </lineage>
</organism>
<feature type="compositionally biased region" description="Polar residues" evidence="1">
    <location>
        <begin position="1088"/>
        <end position="1098"/>
    </location>
</feature>
<dbReference type="InParanoid" id="E3MH59"/>
<sequence>MSLEKEKELIKEEKCANKSCQQLKRPGYVVFRRHPATKESVCITCYNYYYTKGKDREVITTRKRKEKSETNCANTFCKLSLLPGRNAVHPDTNERICNNCFLYYKRNRRDREVGAAKVKKLSCANTFCKQPLHPTDFRRHPVTKEKICLVCYNYYKRNGKDREIIRTAPGRPKKSEEFTKITLKKKKKSHTTKRTTRSCSKPQPKQPMSSSPDSSDASDSEENIIDWESENDDTDLDSDSDNSTTSEESTADEVANASNNVVTNNDTEEDVNDSRADTESATQSVSANDPIDEICNVPSCTSLLPPNVASFGLPTTKEPDCYKKYLETEFNRVDGIEEKTILAQTSLYEDLPEIELEDLTSFFEVVHQEEDCLTILEDLEKSSKEFLLQKAIDEIFPPITSVFMIWNNIDIFPVYRLYTWTEHETVPFATYSNFLPSFIEDLSKLFPEVLILEDSFDHPDFIDDLPSEPSCSTQVNSAVDSEKEKILESHVVEDTAFNVYNHPNYYLPFGYTNETQEFYNSQEYQYSYEEELDCYQPFIYNSENYWNQEFVPQFSSNTFHTLHGHETPQEDASIINASESSTETITYTTLEPVSSIPSSKDPDIQANCYEPLQEDDPIIYSSESSCSTPLKPVSSISSPVEKEITEDPSNICEELNSDTSPEKTPNSLNSCSIESQESENEGLQESPYEKGRERNLFEGQNCANAFCKVELLKNIRTHPITNEKICRICHNYYKAHGKDREVIVTKRRREKHETNCANTICKQTLHPQHFNVHPATKEKICTACYMYYKRNGKDREVIKIVRRREKHETNCANTFCKQTLHSRNCNVHPVTKEKICHTCYVYYKINGKHREVIKTVRRREKHETNCANTFCKVELLKNVKLHPVTKKKVCSICYTYYKRNGKDREVIITKRRREEHETNCANTFCKQTLHRRNISIHPVTKEKICSACYAYYRRNGKDRTIIQKIREDHEKICANTFCKQTLLPGKSGIHPVTKEKICKVCYYYHKRNGRDREVIREKTEEKRPEKHQKLHFTRRNCFKPKPKQFSSDSEESIGDWKSENDDMDLDSDSDYSTTSEESAVDEIEDASNDVQAIGQTEVPTGINPVTFDDIPINDVSDNIQQYKKN</sequence>
<keyword evidence="3" id="KW-1185">Reference proteome</keyword>
<feature type="compositionally biased region" description="Polar residues" evidence="1">
    <location>
        <begin position="1115"/>
        <end position="1125"/>
    </location>
</feature>
<dbReference type="Proteomes" id="UP000008281">
    <property type="component" value="Unassembled WGS sequence"/>
</dbReference>
<feature type="compositionally biased region" description="Basic residues" evidence="1">
    <location>
        <begin position="182"/>
        <end position="196"/>
    </location>
</feature>
<feature type="compositionally biased region" description="Low complexity" evidence="1">
    <location>
        <begin position="197"/>
        <end position="215"/>
    </location>
</feature>
<feature type="compositionally biased region" description="Acidic residues" evidence="1">
    <location>
        <begin position="1078"/>
        <end position="1087"/>
    </location>
</feature>
<feature type="compositionally biased region" description="Polar residues" evidence="1">
    <location>
        <begin position="621"/>
        <end position="638"/>
    </location>
</feature>
<dbReference type="AlphaFoldDB" id="E3MH59"/>
<protein>
    <recommendedName>
        <fullName evidence="4">GATA-type domain-containing protein</fullName>
    </recommendedName>
</protein>
<dbReference type="EMBL" id="DS268444">
    <property type="protein sequence ID" value="EFP01842.1"/>
    <property type="molecule type" value="Genomic_DNA"/>
</dbReference>
<feature type="region of interest" description="Disordered" evidence="1">
    <location>
        <begin position="621"/>
        <end position="689"/>
    </location>
</feature>
<name>E3MH59_CAERE</name>
<dbReference type="OrthoDB" id="5911592at2759"/>
<dbReference type="STRING" id="31234.E3MH59"/>